<dbReference type="Pfam" id="PF13385">
    <property type="entry name" value="Laminin_G_3"/>
    <property type="match status" value="1"/>
</dbReference>
<accession>A0ABZ0RLG9</accession>
<dbReference type="Proteomes" id="UP001324993">
    <property type="component" value="Chromosome"/>
</dbReference>
<sequence>MMEHARQDFLLSDYQPADFPGLVSYWEFSQSSETFTAQQGEPYVLRSQVGPLEVVADASAPLGASALRIETGQWLNIARSECPLLDIHGPEGQLTVVAWIKREDLSRGCEFIAGQWNESHRGRQYGLFLNIATWGTSEQICGHLSHVGGPTPGYKYCIDGPMGASPVPYDEWVMVAMSYDGSNGYAWLNGQLDARPGLNPYSLAGGLYDSGPNGSDFTVGAVDRSGVIGNFFSGWLAGLAVYRRALTPAEIYALSQL</sequence>
<dbReference type="Gene3D" id="2.60.120.200">
    <property type="match status" value="1"/>
</dbReference>
<name>A0ABZ0RLG9_9BACT</name>
<evidence type="ECO:0000313" key="2">
    <source>
        <dbReference type="Proteomes" id="UP001324993"/>
    </source>
</evidence>
<evidence type="ECO:0000313" key="1">
    <source>
        <dbReference type="EMBL" id="WPJ95615.1"/>
    </source>
</evidence>
<reference evidence="1 2" key="1">
    <citation type="submission" date="2023-11" db="EMBL/GenBank/DDBJ databases">
        <title>Coraliomargarita sp. nov., isolated from marine algae.</title>
        <authorList>
            <person name="Lee J.K."/>
            <person name="Baek J.H."/>
            <person name="Kim J.M."/>
            <person name="Choi D.G."/>
            <person name="Jeon C.O."/>
        </authorList>
    </citation>
    <scope>NUCLEOTIDE SEQUENCE [LARGE SCALE GENOMIC DNA]</scope>
    <source>
        <strain evidence="1 2">J2-16</strain>
    </source>
</reference>
<dbReference type="SUPFAM" id="SSF49899">
    <property type="entry name" value="Concanavalin A-like lectins/glucanases"/>
    <property type="match status" value="1"/>
</dbReference>
<keyword evidence="2" id="KW-1185">Reference proteome</keyword>
<organism evidence="1 2">
    <name type="scientific">Coraliomargarita algicola</name>
    <dbReference type="NCBI Taxonomy" id="3092156"/>
    <lineage>
        <taxon>Bacteria</taxon>
        <taxon>Pseudomonadati</taxon>
        <taxon>Verrucomicrobiota</taxon>
        <taxon>Opitutia</taxon>
        <taxon>Puniceicoccales</taxon>
        <taxon>Coraliomargaritaceae</taxon>
        <taxon>Coraliomargarita</taxon>
    </lineage>
</organism>
<dbReference type="InterPro" id="IPR013320">
    <property type="entry name" value="ConA-like_dom_sf"/>
</dbReference>
<proteinExistence type="predicted"/>
<dbReference type="EMBL" id="CP138858">
    <property type="protein sequence ID" value="WPJ95615.1"/>
    <property type="molecule type" value="Genomic_DNA"/>
</dbReference>
<protein>
    <submittedName>
        <fullName evidence="1">LamG-like jellyroll fold domain-containing protein</fullName>
    </submittedName>
</protein>
<dbReference type="RefSeq" id="WP_319832494.1">
    <property type="nucleotide sequence ID" value="NZ_CP138858.1"/>
</dbReference>
<gene>
    <name evidence="1" type="ORF">SH580_19540</name>
</gene>